<keyword evidence="1" id="KW-0677">Repeat</keyword>
<reference evidence="4" key="1">
    <citation type="journal article" date="2021" name="Nat. Commun.">
        <title>Genetic determinants of endophytism in the Arabidopsis root mycobiome.</title>
        <authorList>
            <person name="Mesny F."/>
            <person name="Miyauchi S."/>
            <person name="Thiergart T."/>
            <person name="Pickel B."/>
            <person name="Atanasova L."/>
            <person name="Karlsson M."/>
            <person name="Huettel B."/>
            <person name="Barry K.W."/>
            <person name="Haridas S."/>
            <person name="Chen C."/>
            <person name="Bauer D."/>
            <person name="Andreopoulos W."/>
            <person name="Pangilinan J."/>
            <person name="LaButti K."/>
            <person name="Riley R."/>
            <person name="Lipzen A."/>
            <person name="Clum A."/>
            <person name="Drula E."/>
            <person name="Henrissat B."/>
            <person name="Kohler A."/>
            <person name="Grigoriev I.V."/>
            <person name="Martin F.M."/>
            <person name="Hacquard S."/>
        </authorList>
    </citation>
    <scope>NUCLEOTIDE SEQUENCE</scope>
    <source>
        <strain evidence="4">MPI-SDFR-AT-0073</strain>
    </source>
</reference>
<evidence type="ECO:0000256" key="3">
    <source>
        <dbReference type="PROSITE-ProRule" id="PRU00023"/>
    </source>
</evidence>
<organism evidence="4 5">
    <name type="scientific">Truncatella angustata</name>
    <dbReference type="NCBI Taxonomy" id="152316"/>
    <lineage>
        <taxon>Eukaryota</taxon>
        <taxon>Fungi</taxon>
        <taxon>Dikarya</taxon>
        <taxon>Ascomycota</taxon>
        <taxon>Pezizomycotina</taxon>
        <taxon>Sordariomycetes</taxon>
        <taxon>Xylariomycetidae</taxon>
        <taxon>Amphisphaeriales</taxon>
        <taxon>Sporocadaceae</taxon>
        <taxon>Truncatella</taxon>
    </lineage>
</organism>
<sequence length="586" mass="64376">MAARPKNMSMITVNGEKYWPTPHELDPGVPEDMVWHQYPYNSLWLSDPNWYDSLGQDAIAQRRIWAIPSEPDQVKAFEQLLVDMPDRALDMMFAAAVKGRPHVIRFLLEQGVKATPNKTEGDDETLVPFHAAAGNGHLDCVKIFIEEVGLSANTFDDLGGTAIMRASWKAQSPEVVRYLLEKGADITVRQKPHPGGEPGTSVFEFAAGGGNVECAKAILAKAQELGLNTSTLATPVALEAAAGTPNDEALGMLDLVLQVGGYPRQNSDGDWEGDIASLTDSKKDALETAFARASRQGQWSTLKPLFAYIDSREEDGSYHWKALRPETIESLLGGILSAVERDDEDHQAAFTYLHDIALSPESRLTTASLQEIRNSLLGDVFFHACEHGSHNMARFLSSQHEIDVNHLSRNVEPLFSSSLYTAAGSGHDKVVESLFSEQGGSLNIHKGTGKFINGPTPLWITVWNGHVSTVELLLCHGGPVEFIDEALTRGANSGRVIATAKKAFRSPVNLISEDVWTREHGALGETEITGLVWDDEGNQIHYVVLNADIAVLQQWDRIQLRKSDDELKSMEKDGRELKERPIASAQ</sequence>
<dbReference type="GeneID" id="70128711"/>
<dbReference type="Pfam" id="PF00023">
    <property type="entry name" value="Ank"/>
    <property type="match status" value="1"/>
</dbReference>
<keyword evidence="5" id="KW-1185">Reference proteome</keyword>
<feature type="repeat" description="ANK" evidence="3">
    <location>
        <begin position="453"/>
        <end position="485"/>
    </location>
</feature>
<dbReference type="InterPro" id="IPR002110">
    <property type="entry name" value="Ankyrin_rpt"/>
</dbReference>
<accession>A0A9P8UN34</accession>
<dbReference type="InterPro" id="IPR036770">
    <property type="entry name" value="Ankyrin_rpt-contain_sf"/>
</dbReference>
<dbReference type="SUPFAM" id="SSF48403">
    <property type="entry name" value="Ankyrin repeat"/>
    <property type="match status" value="1"/>
</dbReference>
<dbReference type="PANTHER" id="PTHR24198">
    <property type="entry name" value="ANKYRIN REPEAT AND PROTEIN KINASE DOMAIN-CONTAINING PROTEIN"/>
    <property type="match status" value="1"/>
</dbReference>
<name>A0A9P8UN34_9PEZI</name>
<dbReference type="PROSITE" id="PS50297">
    <property type="entry name" value="ANK_REP_REGION"/>
    <property type="match status" value="1"/>
</dbReference>
<evidence type="ECO:0000256" key="2">
    <source>
        <dbReference type="ARBA" id="ARBA00023043"/>
    </source>
</evidence>
<dbReference type="SMART" id="SM00248">
    <property type="entry name" value="ANK"/>
    <property type="match status" value="7"/>
</dbReference>
<feature type="repeat" description="ANK" evidence="3">
    <location>
        <begin position="158"/>
        <end position="191"/>
    </location>
</feature>
<evidence type="ECO:0000256" key="1">
    <source>
        <dbReference type="ARBA" id="ARBA00022737"/>
    </source>
</evidence>
<gene>
    <name evidence="4" type="ORF">BKA67DRAFT_534163</name>
</gene>
<keyword evidence="2 3" id="KW-0040">ANK repeat</keyword>
<dbReference type="PROSITE" id="PS50088">
    <property type="entry name" value="ANK_REPEAT"/>
    <property type="match status" value="2"/>
</dbReference>
<evidence type="ECO:0000313" key="5">
    <source>
        <dbReference type="Proteomes" id="UP000758603"/>
    </source>
</evidence>
<dbReference type="AlphaFoldDB" id="A0A9P8UN34"/>
<protein>
    <submittedName>
        <fullName evidence="4">Ankyrin repeat-containing domain protein</fullName>
    </submittedName>
</protein>
<dbReference type="RefSeq" id="XP_045959497.1">
    <property type="nucleotide sequence ID" value="XM_046099819.1"/>
</dbReference>
<evidence type="ECO:0000313" key="4">
    <source>
        <dbReference type="EMBL" id="KAH6655232.1"/>
    </source>
</evidence>
<dbReference type="Pfam" id="PF12796">
    <property type="entry name" value="Ank_2"/>
    <property type="match status" value="1"/>
</dbReference>
<dbReference type="OrthoDB" id="20872at2759"/>
<proteinExistence type="predicted"/>
<dbReference type="Gene3D" id="1.25.40.20">
    <property type="entry name" value="Ankyrin repeat-containing domain"/>
    <property type="match status" value="2"/>
</dbReference>
<dbReference type="EMBL" id="JAGPXC010000003">
    <property type="protein sequence ID" value="KAH6655232.1"/>
    <property type="molecule type" value="Genomic_DNA"/>
</dbReference>
<dbReference type="Proteomes" id="UP000758603">
    <property type="component" value="Unassembled WGS sequence"/>
</dbReference>
<dbReference type="PANTHER" id="PTHR24198:SF165">
    <property type="entry name" value="ANKYRIN REPEAT-CONTAINING PROTEIN-RELATED"/>
    <property type="match status" value="1"/>
</dbReference>
<comment type="caution">
    <text evidence="4">The sequence shown here is derived from an EMBL/GenBank/DDBJ whole genome shotgun (WGS) entry which is preliminary data.</text>
</comment>